<dbReference type="Proteomes" id="UP000290572">
    <property type="component" value="Unassembled WGS sequence"/>
</dbReference>
<keyword evidence="2" id="KW-1185">Reference proteome</keyword>
<evidence type="ECO:0000313" key="2">
    <source>
        <dbReference type="Proteomes" id="UP000290572"/>
    </source>
</evidence>
<reference evidence="1 2" key="1">
    <citation type="submission" date="2018-03" db="EMBL/GenBank/DDBJ databases">
        <title>Draft genome sequence of Rohu Carp (Labeo rohita).</title>
        <authorList>
            <person name="Das P."/>
            <person name="Kushwaha B."/>
            <person name="Joshi C.G."/>
            <person name="Kumar D."/>
            <person name="Nagpure N.S."/>
            <person name="Sahoo L."/>
            <person name="Das S.P."/>
            <person name="Bit A."/>
            <person name="Patnaik S."/>
            <person name="Meher P.K."/>
            <person name="Jayasankar P."/>
            <person name="Koringa P.G."/>
            <person name="Patel N.V."/>
            <person name="Hinsu A.T."/>
            <person name="Kumar R."/>
            <person name="Pandey M."/>
            <person name="Agarwal S."/>
            <person name="Srivastava S."/>
            <person name="Singh M."/>
            <person name="Iquebal M.A."/>
            <person name="Jaiswal S."/>
            <person name="Angadi U.B."/>
            <person name="Kumar N."/>
            <person name="Raza M."/>
            <person name="Shah T.M."/>
            <person name="Rai A."/>
            <person name="Jena J.K."/>
        </authorList>
    </citation>
    <scope>NUCLEOTIDE SEQUENCE [LARGE SCALE GENOMIC DNA]</scope>
    <source>
        <strain evidence="1">DASCIFA01</strain>
        <tissue evidence="1">Testis</tissue>
    </source>
</reference>
<proteinExistence type="predicted"/>
<organism evidence="1 2">
    <name type="scientific">Labeo rohita</name>
    <name type="common">Indian major carp</name>
    <name type="synonym">Cyprinus rohita</name>
    <dbReference type="NCBI Taxonomy" id="84645"/>
    <lineage>
        <taxon>Eukaryota</taxon>
        <taxon>Metazoa</taxon>
        <taxon>Chordata</taxon>
        <taxon>Craniata</taxon>
        <taxon>Vertebrata</taxon>
        <taxon>Euteleostomi</taxon>
        <taxon>Actinopterygii</taxon>
        <taxon>Neopterygii</taxon>
        <taxon>Teleostei</taxon>
        <taxon>Ostariophysi</taxon>
        <taxon>Cypriniformes</taxon>
        <taxon>Cyprinidae</taxon>
        <taxon>Labeoninae</taxon>
        <taxon>Labeonini</taxon>
        <taxon>Labeo</taxon>
    </lineage>
</organism>
<comment type="caution">
    <text evidence="1">The sequence shown here is derived from an EMBL/GenBank/DDBJ whole genome shotgun (WGS) entry which is preliminary data.</text>
</comment>
<dbReference type="AlphaFoldDB" id="A0A498MGQ5"/>
<accession>A0A498MGQ5</accession>
<sequence length="322" mass="35821">MVPDDRLQTHSVVSTDMTSRSAGVMGSEKLLQSTLNENPPLISTSPMKMPFWTVSHCHLQTMAPPFGPVAFITCQNWLEGRRVLGPHPILCHVPVQGFEVNVQFLQFYLPRGLVEKCRTQMCRLRRLVKDEYGRICPTAFGKELHHSQKHICYVQDHIAYTFYIISAGRSAVLESAEVQQENEESSALMLDPATIPSHNSRLAPCQNVPSALHFHLHTGSVMPETPVRGKFWEVSGDSEVKEPERGGVGWFRVCAPVRSSPGGRKALCRVDFLPAGNPAHSLHPPPLTSRADAVRAEFRKPRVPYAGGVAYKQDPARGRSAW</sequence>
<gene>
    <name evidence="1" type="ORF">ROHU_027466</name>
</gene>
<evidence type="ECO:0000313" key="1">
    <source>
        <dbReference type="EMBL" id="RXN16625.1"/>
    </source>
</evidence>
<dbReference type="EMBL" id="QBIY01012778">
    <property type="protein sequence ID" value="RXN16625.1"/>
    <property type="molecule type" value="Genomic_DNA"/>
</dbReference>
<protein>
    <submittedName>
        <fullName evidence="1">Uncharacterized protein</fullName>
    </submittedName>
</protein>
<name>A0A498MGQ5_LABRO</name>